<feature type="transmembrane region" description="Helical" evidence="7">
    <location>
        <begin position="194"/>
        <end position="216"/>
    </location>
</feature>
<dbReference type="EMBL" id="JAVLVT010000004">
    <property type="protein sequence ID" value="MDS1270820.1"/>
    <property type="molecule type" value="Genomic_DNA"/>
</dbReference>
<feature type="domain" description="Ion transport" evidence="8">
    <location>
        <begin position="14"/>
        <end position="228"/>
    </location>
</feature>
<feature type="transmembrane region" description="Helical" evidence="7">
    <location>
        <begin position="80"/>
        <end position="100"/>
    </location>
</feature>
<evidence type="ECO:0000313" key="10">
    <source>
        <dbReference type="Proteomes" id="UP001250214"/>
    </source>
</evidence>
<proteinExistence type="predicted"/>
<accession>A0ABU2H6A5</accession>
<dbReference type="InterPro" id="IPR027359">
    <property type="entry name" value="Volt_channel_dom_sf"/>
</dbReference>
<protein>
    <submittedName>
        <fullName evidence="9">Ion transporter</fullName>
    </submittedName>
</protein>
<name>A0ABU2H6A5_9ACTN</name>
<feature type="compositionally biased region" description="Pro residues" evidence="6">
    <location>
        <begin position="290"/>
        <end position="300"/>
    </location>
</feature>
<organism evidence="9 10">
    <name type="scientific">Lipingzhangella rawalii</name>
    <dbReference type="NCBI Taxonomy" id="2055835"/>
    <lineage>
        <taxon>Bacteria</taxon>
        <taxon>Bacillati</taxon>
        <taxon>Actinomycetota</taxon>
        <taxon>Actinomycetes</taxon>
        <taxon>Streptosporangiales</taxon>
        <taxon>Nocardiopsidaceae</taxon>
        <taxon>Lipingzhangella</taxon>
    </lineage>
</organism>
<keyword evidence="5" id="KW-0175">Coiled coil</keyword>
<gene>
    <name evidence="9" type="ORF">RIF23_10960</name>
</gene>
<keyword evidence="4 7" id="KW-0472">Membrane</keyword>
<reference evidence="10" key="1">
    <citation type="submission" date="2023-07" db="EMBL/GenBank/DDBJ databases">
        <title>Novel species in the genus Lipingzhangella isolated from Sambhar Salt Lake.</title>
        <authorList>
            <person name="Jiya N."/>
            <person name="Kajale S."/>
            <person name="Sharma A."/>
        </authorList>
    </citation>
    <scope>NUCLEOTIDE SEQUENCE [LARGE SCALE GENOMIC DNA]</scope>
    <source>
        <strain evidence="10">LS1_29</strain>
    </source>
</reference>
<keyword evidence="3 7" id="KW-1133">Transmembrane helix</keyword>
<dbReference type="SUPFAM" id="SSF81324">
    <property type="entry name" value="Voltage-gated potassium channels"/>
    <property type="match status" value="1"/>
</dbReference>
<feature type="transmembrane region" description="Helical" evidence="7">
    <location>
        <begin position="121"/>
        <end position="145"/>
    </location>
</feature>
<dbReference type="RefSeq" id="WP_310912364.1">
    <property type="nucleotide sequence ID" value="NZ_JAVLVT010000004.1"/>
</dbReference>
<dbReference type="InterPro" id="IPR005821">
    <property type="entry name" value="Ion_trans_dom"/>
</dbReference>
<feature type="transmembrane region" description="Helical" evidence="7">
    <location>
        <begin position="20"/>
        <end position="37"/>
    </location>
</feature>
<evidence type="ECO:0000259" key="8">
    <source>
        <dbReference type="Pfam" id="PF00520"/>
    </source>
</evidence>
<evidence type="ECO:0000256" key="4">
    <source>
        <dbReference type="ARBA" id="ARBA00023136"/>
    </source>
</evidence>
<feature type="transmembrane region" description="Helical" evidence="7">
    <location>
        <begin position="49"/>
        <end position="68"/>
    </location>
</feature>
<dbReference type="Pfam" id="PF00520">
    <property type="entry name" value="Ion_trans"/>
    <property type="match status" value="1"/>
</dbReference>
<keyword evidence="10" id="KW-1185">Reference proteome</keyword>
<dbReference type="PANTHER" id="PTHR10037:SF62">
    <property type="entry name" value="SODIUM CHANNEL PROTEIN 60E"/>
    <property type="match status" value="1"/>
</dbReference>
<evidence type="ECO:0000256" key="1">
    <source>
        <dbReference type="ARBA" id="ARBA00004141"/>
    </source>
</evidence>
<evidence type="ECO:0000256" key="5">
    <source>
        <dbReference type="SAM" id="Coils"/>
    </source>
</evidence>
<evidence type="ECO:0000313" key="9">
    <source>
        <dbReference type="EMBL" id="MDS1270820.1"/>
    </source>
</evidence>
<dbReference type="Gene3D" id="1.10.287.70">
    <property type="match status" value="1"/>
</dbReference>
<feature type="region of interest" description="Disordered" evidence="6">
    <location>
        <begin position="270"/>
        <end position="300"/>
    </location>
</feature>
<evidence type="ECO:0000256" key="3">
    <source>
        <dbReference type="ARBA" id="ARBA00022989"/>
    </source>
</evidence>
<dbReference type="Gene3D" id="1.20.120.350">
    <property type="entry name" value="Voltage-gated potassium channels. Chain C"/>
    <property type="match status" value="1"/>
</dbReference>
<dbReference type="PANTHER" id="PTHR10037">
    <property type="entry name" value="VOLTAGE-GATED CATION CHANNEL CALCIUM AND SODIUM"/>
    <property type="match status" value="1"/>
</dbReference>
<evidence type="ECO:0000256" key="2">
    <source>
        <dbReference type="ARBA" id="ARBA00022692"/>
    </source>
</evidence>
<dbReference type="Proteomes" id="UP001250214">
    <property type="component" value="Unassembled WGS sequence"/>
</dbReference>
<evidence type="ECO:0000256" key="6">
    <source>
        <dbReference type="SAM" id="MobiDB-lite"/>
    </source>
</evidence>
<comment type="caution">
    <text evidence="9">The sequence shown here is derived from an EMBL/GenBank/DDBJ whole genome shotgun (WGS) entry which is preliminary data.</text>
</comment>
<keyword evidence="2 7" id="KW-0812">Transmembrane</keyword>
<feature type="coiled-coil region" evidence="5">
    <location>
        <begin position="240"/>
        <end position="267"/>
    </location>
</feature>
<evidence type="ECO:0000256" key="7">
    <source>
        <dbReference type="SAM" id="Phobius"/>
    </source>
</evidence>
<sequence length="300" mass="33370">MPLRERVAGVVETTWFQNTVIALILINGIILGLETVPELREAHGDLLRGISRMFLMLFIVEMTLRVYVKRLSFFRNPWSVFDLAIVLLALVPTLGPFTVMRVLRVLRVLWLLSAIPSLRRVVAGVLKAFPGMASIGVLLVLLMYVSGVISTLLFQETDPVHFGDLGSSLFSLFQVMTGDSWADVIARPIMEEHPLAWIFFVAFILLSTFIVLNWFIAVAVDAFENVHLDTGYEHQADASRQRILNEIQQIQAQNAQLHTELAELRAQLRTAPQTDPDATGADSGTTVPPTDTPNPGRPGE</sequence>
<dbReference type="InterPro" id="IPR043203">
    <property type="entry name" value="VGCC_Ca_Na"/>
</dbReference>
<comment type="subcellular location">
    <subcellularLocation>
        <location evidence="1">Membrane</location>
        <topology evidence="1">Multi-pass membrane protein</topology>
    </subcellularLocation>
</comment>